<evidence type="ECO:0000313" key="6">
    <source>
        <dbReference type="EMBL" id="MPQ43986.1"/>
    </source>
</evidence>
<comment type="function">
    <text evidence="4 5">Cell division protein that is part of the divisome complex and is recruited early to the Z-ring. Probably stimulates Z-ring formation, perhaps through the cross-linking of FtsZ protofilaments. Its function overlaps with FtsA.</text>
</comment>
<evidence type="ECO:0000256" key="3">
    <source>
        <dbReference type="ARBA" id="ARBA00023306"/>
    </source>
</evidence>
<sequence>MFKKVKDFFTGMDTYEDEFEEFDENEDEEDELVEETFSPVIAATQKKGGKVVNIHTNTSAKLMITKPLIYDDAQEICTALKNRKIVVVNTTSLELRTAQRLIDFIGGACYALCADIQEVEKGVFIVSPSNVEVSNELKDELSTKGLFNWSSR</sequence>
<comment type="subunit">
    <text evidence="5">Homodimer. Interacts with FtsZ.</text>
</comment>
<dbReference type="InterPro" id="IPR038594">
    <property type="entry name" value="SepF-like_sf"/>
</dbReference>
<keyword evidence="3 5" id="KW-0131">Cell cycle</keyword>
<dbReference type="PANTHER" id="PTHR35798:SF1">
    <property type="entry name" value="CELL DIVISION PROTEIN SEPF"/>
    <property type="match status" value="1"/>
</dbReference>
<dbReference type="InterPro" id="IPR023052">
    <property type="entry name" value="Cell_div_SepF"/>
</dbReference>
<accession>A0A6I1MKD0</accession>
<evidence type="ECO:0000256" key="2">
    <source>
        <dbReference type="ARBA" id="ARBA00023210"/>
    </source>
</evidence>
<dbReference type="Gene3D" id="3.30.110.150">
    <property type="entry name" value="SepF-like protein"/>
    <property type="match status" value="1"/>
</dbReference>
<reference evidence="6 7" key="1">
    <citation type="submission" date="2019-10" db="EMBL/GenBank/DDBJ databases">
        <title>The Genome Sequence of Clostridium tarantellae Isolated from Fish Brain.</title>
        <authorList>
            <person name="Bano L."/>
            <person name="Kiel M."/>
            <person name="Sales G."/>
            <person name="Doxey A.C."/>
            <person name="Mansfield M.J."/>
            <person name="Schiavone M."/>
            <person name="Rossetto O."/>
            <person name="Pirazzini M."/>
            <person name="Dobrindt U."/>
            <person name="Montecucco C."/>
        </authorList>
    </citation>
    <scope>NUCLEOTIDE SEQUENCE [LARGE SCALE GENOMIC DNA]</scope>
    <source>
        <strain evidence="6 7">DSM 3997</strain>
    </source>
</reference>
<dbReference type="GO" id="GO:0005737">
    <property type="term" value="C:cytoplasm"/>
    <property type="evidence" value="ECO:0007669"/>
    <property type="project" value="UniProtKB-SubCell"/>
</dbReference>
<dbReference type="Proteomes" id="UP000430345">
    <property type="component" value="Unassembled WGS sequence"/>
</dbReference>
<dbReference type="RefSeq" id="WP_152890057.1">
    <property type="nucleotide sequence ID" value="NZ_WHJC01000132.1"/>
</dbReference>
<dbReference type="PANTHER" id="PTHR35798">
    <property type="entry name" value="CELL DIVISION PROTEIN SEPF"/>
    <property type="match status" value="1"/>
</dbReference>
<dbReference type="GO" id="GO:0043093">
    <property type="term" value="P:FtsZ-dependent cytokinesis"/>
    <property type="evidence" value="ECO:0007669"/>
    <property type="project" value="UniProtKB-UniRule"/>
</dbReference>
<comment type="similarity">
    <text evidence="5">Belongs to the SepF family.</text>
</comment>
<dbReference type="EMBL" id="WHJC01000132">
    <property type="protein sequence ID" value="MPQ43986.1"/>
    <property type="molecule type" value="Genomic_DNA"/>
</dbReference>
<comment type="subcellular location">
    <subcellularLocation>
        <location evidence="5">Cytoplasm</location>
    </subcellularLocation>
    <text evidence="5">Localizes to the division site, in a FtsZ-dependent manner.</text>
</comment>
<protein>
    <recommendedName>
        <fullName evidence="5">Cell division protein SepF</fullName>
    </recommendedName>
</protein>
<evidence type="ECO:0000256" key="4">
    <source>
        <dbReference type="ARBA" id="ARBA00044936"/>
    </source>
</evidence>
<dbReference type="Pfam" id="PF04472">
    <property type="entry name" value="SepF"/>
    <property type="match status" value="1"/>
</dbReference>
<comment type="caution">
    <text evidence="6">The sequence shown here is derived from an EMBL/GenBank/DDBJ whole genome shotgun (WGS) entry which is preliminary data.</text>
</comment>
<dbReference type="InterPro" id="IPR007561">
    <property type="entry name" value="Cell_div_SepF/SepF-rel"/>
</dbReference>
<keyword evidence="2 5" id="KW-0717">Septation</keyword>
<name>A0A6I1MKD0_9CLOT</name>
<organism evidence="6 7">
    <name type="scientific">Clostridium tarantellae</name>
    <dbReference type="NCBI Taxonomy" id="39493"/>
    <lineage>
        <taxon>Bacteria</taxon>
        <taxon>Bacillati</taxon>
        <taxon>Bacillota</taxon>
        <taxon>Clostridia</taxon>
        <taxon>Eubacteriales</taxon>
        <taxon>Clostridiaceae</taxon>
        <taxon>Clostridium</taxon>
    </lineage>
</organism>
<dbReference type="AlphaFoldDB" id="A0A6I1MKD0"/>
<keyword evidence="5" id="KW-0963">Cytoplasm</keyword>
<evidence type="ECO:0000256" key="5">
    <source>
        <dbReference type="HAMAP-Rule" id="MF_01197"/>
    </source>
</evidence>
<keyword evidence="1 5" id="KW-0132">Cell division</keyword>
<keyword evidence="7" id="KW-1185">Reference proteome</keyword>
<dbReference type="GO" id="GO:0000917">
    <property type="term" value="P:division septum assembly"/>
    <property type="evidence" value="ECO:0007669"/>
    <property type="project" value="UniProtKB-KW"/>
</dbReference>
<evidence type="ECO:0000313" key="7">
    <source>
        <dbReference type="Proteomes" id="UP000430345"/>
    </source>
</evidence>
<evidence type="ECO:0000256" key="1">
    <source>
        <dbReference type="ARBA" id="ARBA00022618"/>
    </source>
</evidence>
<gene>
    <name evidence="5" type="primary">sepF</name>
    <name evidence="6" type="ORF">GBZ86_09460</name>
</gene>
<dbReference type="OrthoDB" id="9815206at2"/>
<proteinExistence type="inferred from homology"/>
<dbReference type="HAMAP" id="MF_01197">
    <property type="entry name" value="SepF"/>
    <property type="match status" value="1"/>
</dbReference>